<gene>
    <name evidence="3" type="primary">LOC103548819</name>
</gene>
<keyword evidence="2" id="KW-1185">Reference proteome</keyword>
<feature type="compositionally biased region" description="Acidic residues" evidence="1">
    <location>
        <begin position="89"/>
        <end position="100"/>
    </location>
</feature>
<feature type="region of interest" description="Disordered" evidence="1">
    <location>
        <begin position="166"/>
        <end position="224"/>
    </location>
</feature>
<dbReference type="GeneID" id="103548819"/>
<dbReference type="Proteomes" id="UP001652662">
    <property type="component" value="Unplaced"/>
</dbReference>
<organism evidence="2 3">
    <name type="scientific">Equus przewalskii</name>
    <name type="common">Przewalski's horse</name>
    <name type="synonym">Equus caballus przewalskii</name>
    <dbReference type="NCBI Taxonomy" id="9798"/>
    <lineage>
        <taxon>Eukaryota</taxon>
        <taxon>Metazoa</taxon>
        <taxon>Chordata</taxon>
        <taxon>Craniata</taxon>
        <taxon>Vertebrata</taxon>
        <taxon>Euteleostomi</taxon>
        <taxon>Mammalia</taxon>
        <taxon>Eutheria</taxon>
        <taxon>Laurasiatheria</taxon>
        <taxon>Perissodactyla</taxon>
        <taxon>Equidae</taxon>
        <taxon>Equus</taxon>
    </lineage>
</organism>
<accession>A0ABM4NIE9</accession>
<evidence type="ECO:0000313" key="3">
    <source>
        <dbReference type="RefSeq" id="XP_070464730.1"/>
    </source>
</evidence>
<dbReference type="RefSeq" id="XP_070464730.1">
    <property type="nucleotide sequence ID" value="XM_070608629.1"/>
</dbReference>
<reference evidence="3" key="1">
    <citation type="submission" date="2025-08" db="UniProtKB">
        <authorList>
            <consortium name="RefSeq"/>
        </authorList>
    </citation>
    <scope>IDENTIFICATION</scope>
    <source>
        <tissue evidence="3">Blood</tissue>
    </source>
</reference>
<protein>
    <submittedName>
        <fullName evidence="3">Uncharacterized protein</fullName>
    </submittedName>
</protein>
<feature type="compositionally biased region" description="Basic and acidic residues" evidence="1">
    <location>
        <begin position="167"/>
        <end position="184"/>
    </location>
</feature>
<sequence length="224" mass="25350">MVMKKKDNVSLSSTLKEIKEAWGASGAESPSLNNFDVSLTSIYSFTDDLGYQGSQDLTSEEDPKLAQSKRPKRNKAAIVRMRRNKVKEEDEEDEDDEAEESSASLRSPRMRRKQYPYSRTCQLRQKEHLNTLESSSSILTLKTQSSRWSLAELRQYLCSCCRRRKKSVEEKKALDPEKRRDPKENGPVPGSVSEQRVQGAPGGTPGEDLGRSQENRECNLSACK</sequence>
<evidence type="ECO:0000256" key="1">
    <source>
        <dbReference type="SAM" id="MobiDB-lite"/>
    </source>
</evidence>
<feature type="region of interest" description="Disordered" evidence="1">
    <location>
        <begin position="52"/>
        <end position="137"/>
    </location>
</feature>
<feature type="compositionally biased region" description="Basic residues" evidence="1">
    <location>
        <begin position="67"/>
        <end position="85"/>
    </location>
</feature>
<proteinExistence type="predicted"/>
<evidence type="ECO:0000313" key="2">
    <source>
        <dbReference type="Proteomes" id="UP001652662"/>
    </source>
</evidence>
<feature type="compositionally biased region" description="Basic and acidic residues" evidence="1">
    <location>
        <begin position="208"/>
        <end position="217"/>
    </location>
</feature>
<name>A0ABM4NIE9_EQUPR</name>